<protein>
    <recommendedName>
        <fullName evidence="3">WD40 repeat domain-containing protein</fullName>
    </recommendedName>
</protein>
<gene>
    <name evidence="1" type="ORF">E1218_29840</name>
</gene>
<dbReference type="RefSeq" id="WP_132326265.1">
    <property type="nucleotide sequence ID" value="NZ_SMKR01000176.1"/>
</dbReference>
<keyword evidence="2" id="KW-1185">Reference proteome</keyword>
<comment type="caution">
    <text evidence="1">The sequence shown here is derived from an EMBL/GenBank/DDBJ whole genome shotgun (WGS) entry which is preliminary data.</text>
</comment>
<dbReference type="AlphaFoldDB" id="A0A4R4WPU1"/>
<proteinExistence type="predicted"/>
<evidence type="ECO:0000313" key="2">
    <source>
        <dbReference type="Proteomes" id="UP000295172"/>
    </source>
</evidence>
<dbReference type="EMBL" id="SMKR01000176">
    <property type="protein sequence ID" value="TDD16430.1"/>
    <property type="molecule type" value="Genomic_DNA"/>
</dbReference>
<name>A0A4R4WPU1_9ACTN</name>
<evidence type="ECO:0000313" key="1">
    <source>
        <dbReference type="EMBL" id="TDD16430.1"/>
    </source>
</evidence>
<evidence type="ECO:0008006" key="3">
    <source>
        <dbReference type="Google" id="ProtNLM"/>
    </source>
</evidence>
<dbReference type="OrthoDB" id="71716at2"/>
<accession>A0A4R4WPU1</accession>
<organism evidence="1 2">
    <name type="scientific">Kribbella turkmenica</name>
    <dbReference type="NCBI Taxonomy" id="2530375"/>
    <lineage>
        <taxon>Bacteria</taxon>
        <taxon>Bacillati</taxon>
        <taxon>Actinomycetota</taxon>
        <taxon>Actinomycetes</taxon>
        <taxon>Propionibacteriales</taxon>
        <taxon>Kribbellaceae</taxon>
        <taxon>Kribbella</taxon>
    </lineage>
</organism>
<sequence length="193" mass="20722">MSDNPGDAVTLTVGDYSIVVGTQPPDLLGHYLVHAGLVDNFPATDDPSSVGYSYVAIGTGDWPELVVTQHFSPAGGGFAPGVLFVPDKAALFIGAGSRLLGYHRGPAGEWRLTFVDEADMGFWAWRQHGDVVLMSAELELAAWSTNGAKLWTTYVEPPWTYRLVGEDIHLDVMGKHSAFNKHTGPTRPSPAAT</sequence>
<dbReference type="Proteomes" id="UP000295172">
    <property type="component" value="Unassembled WGS sequence"/>
</dbReference>
<reference evidence="1 2" key="1">
    <citation type="submission" date="2019-02" db="EMBL/GenBank/DDBJ databases">
        <title>Draft genome sequences of novel Actinobacteria.</title>
        <authorList>
            <person name="Sahin N."/>
            <person name="Ay H."/>
            <person name="Saygin H."/>
        </authorList>
    </citation>
    <scope>NUCLEOTIDE SEQUENCE [LARGE SCALE GENOMIC DNA]</scope>
    <source>
        <strain evidence="1 2">16K104</strain>
    </source>
</reference>